<keyword evidence="5" id="KW-1185">Reference proteome</keyword>
<keyword evidence="1" id="KW-0433">Leucine-rich repeat</keyword>
<dbReference type="Proteomes" id="UP001642409">
    <property type="component" value="Unassembled WGS sequence"/>
</dbReference>
<dbReference type="SUPFAM" id="SSF52058">
    <property type="entry name" value="L domain-like"/>
    <property type="match status" value="1"/>
</dbReference>
<evidence type="ECO:0000313" key="3">
    <source>
        <dbReference type="EMBL" id="CAI9966065.1"/>
    </source>
</evidence>
<organism evidence="3">
    <name type="scientific">Hexamita inflata</name>
    <dbReference type="NCBI Taxonomy" id="28002"/>
    <lineage>
        <taxon>Eukaryota</taxon>
        <taxon>Metamonada</taxon>
        <taxon>Diplomonadida</taxon>
        <taxon>Hexamitidae</taxon>
        <taxon>Hexamitinae</taxon>
        <taxon>Hexamita</taxon>
    </lineage>
</organism>
<gene>
    <name evidence="4" type="ORF">HINF_LOCUS21532</name>
    <name evidence="3" type="ORF">HINF_LOCUS53710</name>
</gene>
<evidence type="ECO:0000313" key="5">
    <source>
        <dbReference type="Proteomes" id="UP001642409"/>
    </source>
</evidence>
<keyword evidence="2" id="KW-0677">Repeat</keyword>
<sequence>MIQLTKLSLVQSGLRNVDSLKYLINLKELNLSQNYSFLKQIDITPLQNLPLTVLNLSSSDFQNTEILASFIHLQNLNLSGKKDVDITPLYNLLQLIKLDIRDCNLGNVNSLKRLVNLKELNLQLNKNIDISQLQYLSQLIVVNLNSCELKSIETLRYLVNLEDLSINNNKIIFIQPLQHLSKLRYLDAEINLIIDICSITNHPNFKSFLLGFQDLPKEEQLTFAKELTELERNYDQIMTEKYLPQIAAGSLKIDSNTLLKSLEFIQNMNIYRLELINCPQIPPILNCNSIKELSLNDCNVSDFNSLQLDSLEKLFIQYMNNKNIEEHEQKENADKYKYVSFKLIYNIVKFSQLKELSINGYVAVDISPLYKMIQLTKLSLVQSGLGNVDSLKYLINLKELNLSNNNQIFDISPLYYLKQLSVLNLCFCGLYSIETLKYLINLEDVQLEGTVMGGGIAFSCLLCEQLYIKIFCHFQCG</sequence>
<dbReference type="Gene3D" id="3.80.10.10">
    <property type="entry name" value="Ribonuclease Inhibitor"/>
    <property type="match status" value="3"/>
</dbReference>
<reference evidence="4 5" key="2">
    <citation type="submission" date="2024-07" db="EMBL/GenBank/DDBJ databases">
        <authorList>
            <person name="Akdeniz Z."/>
        </authorList>
    </citation>
    <scope>NUCLEOTIDE SEQUENCE [LARGE SCALE GENOMIC DNA]</scope>
</reference>
<dbReference type="EMBL" id="CATOUU010000998">
    <property type="protein sequence ID" value="CAI9966065.1"/>
    <property type="molecule type" value="Genomic_DNA"/>
</dbReference>
<dbReference type="AlphaFoldDB" id="A0AA86RFE2"/>
<evidence type="ECO:0000256" key="2">
    <source>
        <dbReference type="ARBA" id="ARBA00022737"/>
    </source>
</evidence>
<dbReference type="InterPro" id="IPR001611">
    <property type="entry name" value="Leu-rich_rpt"/>
</dbReference>
<dbReference type="InterPro" id="IPR050836">
    <property type="entry name" value="SDS22/Internalin_LRR"/>
</dbReference>
<name>A0AA86RFE2_9EUKA</name>
<reference evidence="3" key="1">
    <citation type="submission" date="2023-06" db="EMBL/GenBank/DDBJ databases">
        <authorList>
            <person name="Kurt Z."/>
        </authorList>
    </citation>
    <scope>NUCLEOTIDE SEQUENCE</scope>
</reference>
<protein>
    <submittedName>
        <fullName evidence="3">Uncharacterized protein</fullName>
    </submittedName>
</protein>
<dbReference type="EMBL" id="CAXDID020000059">
    <property type="protein sequence ID" value="CAL6009297.1"/>
    <property type="molecule type" value="Genomic_DNA"/>
</dbReference>
<evidence type="ECO:0000313" key="4">
    <source>
        <dbReference type="EMBL" id="CAL6009297.1"/>
    </source>
</evidence>
<dbReference type="InterPro" id="IPR032675">
    <property type="entry name" value="LRR_dom_sf"/>
</dbReference>
<dbReference type="PANTHER" id="PTHR46652:SF3">
    <property type="entry name" value="LEUCINE-RICH REPEAT-CONTAINING PROTEIN 9"/>
    <property type="match status" value="1"/>
</dbReference>
<comment type="caution">
    <text evidence="3">The sequence shown here is derived from an EMBL/GenBank/DDBJ whole genome shotgun (WGS) entry which is preliminary data.</text>
</comment>
<evidence type="ECO:0000256" key="1">
    <source>
        <dbReference type="ARBA" id="ARBA00022614"/>
    </source>
</evidence>
<dbReference type="PROSITE" id="PS51450">
    <property type="entry name" value="LRR"/>
    <property type="match status" value="3"/>
</dbReference>
<dbReference type="PANTHER" id="PTHR46652">
    <property type="entry name" value="LEUCINE-RICH REPEAT AND IQ DOMAIN-CONTAINING PROTEIN 1-RELATED"/>
    <property type="match status" value="1"/>
</dbReference>
<proteinExistence type="predicted"/>
<accession>A0AA86RFE2</accession>